<sequence length="196" mass="22928">MKYLSIFLLIFITISCSEHKPSIEENQNEKTTLGDAITSSKQVDLKHRIQFINQVQTNISNPDALISILKELKSNYQSSDFYNNHFEMGVAEIFRSNVYLDFDQEQLSFLLSEFDEVDSALLNLKNIQTIVKILKVKYPENYDDSKSLALRIVKKNKLMIESMEWDNSDIKAQKIKEVNQIELNLNYYRAQIYQNI</sequence>
<dbReference type="EMBL" id="CP019344">
    <property type="protein sequence ID" value="ARN76613.1"/>
    <property type="molecule type" value="Genomic_DNA"/>
</dbReference>
<evidence type="ECO:0000313" key="1">
    <source>
        <dbReference type="EMBL" id="ARN76613.1"/>
    </source>
</evidence>
<reference evidence="1 2" key="1">
    <citation type="submission" date="2016-11" db="EMBL/GenBank/DDBJ databases">
        <title>Trade-off between light-utilization and light-protection in marine flavobacteria.</title>
        <authorList>
            <person name="Kumagai Y."/>
        </authorList>
    </citation>
    <scope>NUCLEOTIDE SEQUENCE [LARGE SCALE GENOMIC DNA]</scope>
    <source>
        <strain evidence="1 2">JCM 13191</strain>
    </source>
</reference>
<dbReference type="RefSeq" id="WP_085765413.1">
    <property type="nucleotide sequence ID" value="NZ_CP019344.1"/>
</dbReference>
<accession>A0A1W6MG81</accession>
<dbReference type="AlphaFoldDB" id="A0A1W6MG81"/>
<dbReference type="PROSITE" id="PS51257">
    <property type="entry name" value="PROKAR_LIPOPROTEIN"/>
    <property type="match status" value="1"/>
</dbReference>
<name>A0A1W6MG81_9FLAO</name>
<keyword evidence="2" id="KW-1185">Reference proteome</keyword>
<organism evidence="1 2">
    <name type="scientific">Nonlabens spongiae</name>
    <dbReference type="NCBI Taxonomy" id="331648"/>
    <lineage>
        <taxon>Bacteria</taxon>
        <taxon>Pseudomonadati</taxon>
        <taxon>Bacteroidota</taxon>
        <taxon>Flavobacteriia</taxon>
        <taxon>Flavobacteriales</taxon>
        <taxon>Flavobacteriaceae</taxon>
        <taxon>Nonlabens</taxon>
    </lineage>
</organism>
<dbReference type="Proteomes" id="UP000193431">
    <property type="component" value="Chromosome"/>
</dbReference>
<proteinExistence type="predicted"/>
<gene>
    <name evidence="1" type="ORF">BST97_00550</name>
</gene>
<evidence type="ECO:0000313" key="2">
    <source>
        <dbReference type="Proteomes" id="UP000193431"/>
    </source>
</evidence>
<dbReference type="STRING" id="331648.BST97_00550"/>
<protein>
    <submittedName>
        <fullName evidence="1">Uncharacterized protein</fullName>
    </submittedName>
</protein>